<reference evidence="1" key="1">
    <citation type="submission" date="2022-10" db="EMBL/GenBank/DDBJ databases">
        <title>Hoeflea sp. G2-23, isolated from marine algae.</title>
        <authorList>
            <person name="Kristyanto S."/>
            <person name="Kim J.M."/>
            <person name="Jeon C.O."/>
        </authorList>
    </citation>
    <scope>NUCLEOTIDE SEQUENCE</scope>
    <source>
        <strain evidence="1">G2-23</strain>
    </source>
</reference>
<keyword evidence="2" id="KW-1185">Reference proteome</keyword>
<protein>
    <recommendedName>
        <fullName evidence="3">Phage tail protein</fullName>
    </recommendedName>
</protein>
<accession>A0ABT3ZGD5</accession>
<dbReference type="Gene3D" id="4.10.410.40">
    <property type="match status" value="1"/>
</dbReference>
<dbReference type="RefSeq" id="WP_267656618.1">
    <property type="nucleotide sequence ID" value="NZ_JAOVZR010000004.1"/>
</dbReference>
<organism evidence="1 2">
    <name type="scientific">Hoeflea algicola</name>
    <dbReference type="NCBI Taxonomy" id="2983763"/>
    <lineage>
        <taxon>Bacteria</taxon>
        <taxon>Pseudomonadati</taxon>
        <taxon>Pseudomonadota</taxon>
        <taxon>Alphaproteobacteria</taxon>
        <taxon>Hyphomicrobiales</taxon>
        <taxon>Rhizobiaceae</taxon>
        <taxon>Hoeflea</taxon>
    </lineage>
</organism>
<gene>
    <name evidence="1" type="ORF">OEG84_25070</name>
</gene>
<comment type="caution">
    <text evidence="1">The sequence shown here is derived from an EMBL/GenBank/DDBJ whole genome shotgun (WGS) entry which is preliminary data.</text>
</comment>
<dbReference type="Proteomes" id="UP001073227">
    <property type="component" value="Unassembled WGS sequence"/>
</dbReference>
<proteinExistence type="predicted"/>
<evidence type="ECO:0000313" key="2">
    <source>
        <dbReference type="Proteomes" id="UP001073227"/>
    </source>
</evidence>
<sequence length="158" mass="16809">MAKTLAGSKFYVCATAQNSDLNAAAFAGLVWVEVGNVGKVGETGTNTNRVSYNELGTVVTQKAKGVTNAGDPTIECASNYNDAGQVIMRSIGVPTDKNSYAFKFEKDDAPSGYTNTIHYWRGDCSGPVRPNGEVESFDIEVFTLGLNQVEVTVNPTAL</sequence>
<evidence type="ECO:0000313" key="1">
    <source>
        <dbReference type="EMBL" id="MCY0150880.1"/>
    </source>
</evidence>
<dbReference type="EMBL" id="JAOVZR010000004">
    <property type="protein sequence ID" value="MCY0150880.1"/>
    <property type="molecule type" value="Genomic_DNA"/>
</dbReference>
<evidence type="ECO:0008006" key="3">
    <source>
        <dbReference type="Google" id="ProtNLM"/>
    </source>
</evidence>
<name>A0ABT3ZGD5_9HYPH</name>